<feature type="region of interest" description="Disordered" evidence="1">
    <location>
        <begin position="44"/>
        <end position="84"/>
    </location>
</feature>
<dbReference type="OrthoDB" id="3798997at2759"/>
<evidence type="ECO:0000256" key="1">
    <source>
        <dbReference type="SAM" id="MobiDB-lite"/>
    </source>
</evidence>
<feature type="compositionally biased region" description="Low complexity" evidence="1">
    <location>
        <begin position="53"/>
        <end position="69"/>
    </location>
</feature>
<dbReference type="AlphaFoldDB" id="A0A8K0R4U4"/>
<dbReference type="EMBL" id="JAGMVJ010000010">
    <property type="protein sequence ID" value="KAH7086990.1"/>
    <property type="molecule type" value="Genomic_DNA"/>
</dbReference>
<sequence>MRKSTLSTTILSLLPFTTTSTAQTASWGEPFTVDNAATSQQSLLPTSAPGIQSRLSTGSGVSVSLASGSNTGSAPAVQSTAAAGEVRVGRKMGVAGVLAGAAGVLFV</sequence>
<dbReference type="Proteomes" id="UP000813461">
    <property type="component" value="Unassembled WGS sequence"/>
</dbReference>
<comment type="caution">
    <text evidence="3">The sequence shown here is derived from an EMBL/GenBank/DDBJ whole genome shotgun (WGS) entry which is preliminary data.</text>
</comment>
<gene>
    <name evidence="3" type="ORF">FB567DRAFT_549414</name>
</gene>
<keyword evidence="4" id="KW-1185">Reference proteome</keyword>
<evidence type="ECO:0000313" key="4">
    <source>
        <dbReference type="Proteomes" id="UP000813461"/>
    </source>
</evidence>
<accession>A0A8K0R4U4</accession>
<protein>
    <submittedName>
        <fullName evidence="3">Uncharacterized protein</fullName>
    </submittedName>
</protein>
<feature type="compositionally biased region" description="Polar residues" evidence="1">
    <location>
        <begin position="70"/>
        <end position="81"/>
    </location>
</feature>
<reference evidence="3" key="1">
    <citation type="journal article" date="2021" name="Nat. Commun.">
        <title>Genetic determinants of endophytism in the Arabidopsis root mycobiome.</title>
        <authorList>
            <person name="Mesny F."/>
            <person name="Miyauchi S."/>
            <person name="Thiergart T."/>
            <person name="Pickel B."/>
            <person name="Atanasova L."/>
            <person name="Karlsson M."/>
            <person name="Huettel B."/>
            <person name="Barry K.W."/>
            <person name="Haridas S."/>
            <person name="Chen C."/>
            <person name="Bauer D."/>
            <person name="Andreopoulos W."/>
            <person name="Pangilinan J."/>
            <person name="LaButti K."/>
            <person name="Riley R."/>
            <person name="Lipzen A."/>
            <person name="Clum A."/>
            <person name="Drula E."/>
            <person name="Henrissat B."/>
            <person name="Kohler A."/>
            <person name="Grigoriev I.V."/>
            <person name="Martin F.M."/>
            <person name="Hacquard S."/>
        </authorList>
    </citation>
    <scope>NUCLEOTIDE SEQUENCE</scope>
    <source>
        <strain evidence="3">MPI-SDFR-AT-0120</strain>
    </source>
</reference>
<organism evidence="3 4">
    <name type="scientific">Paraphoma chrysanthemicola</name>
    <dbReference type="NCBI Taxonomy" id="798071"/>
    <lineage>
        <taxon>Eukaryota</taxon>
        <taxon>Fungi</taxon>
        <taxon>Dikarya</taxon>
        <taxon>Ascomycota</taxon>
        <taxon>Pezizomycotina</taxon>
        <taxon>Dothideomycetes</taxon>
        <taxon>Pleosporomycetidae</taxon>
        <taxon>Pleosporales</taxon>
        <taxon>Pleosporineae</taxon>
        <taxon>Phaeosphaeriaceae</taxon>
        <taxon>Paraphoma</taxon>
    </lineage>
</organism>
<evidence type="ECO:0000313" key="3">
    <source>
        <dbReference type="EMBL" id="KAH7086990.1"/>
    </source>
</evidence>
<name>A0A8K0R4U4_9PLEO</name>
<feature type="chain" id="PRO_5035420089" evidence="2">
    <location>
        <begin position="22"/>
        <end position="107"/>
    </location>
</feature>
<keyword evidence="2" id="KW-0732">Signal</keyword>
<evidence type="ECO:0000256" key="2">
    <source>
        <dbReference type="SAM" id="SignalP"/>
    </source>
</evidence>
<proteinExistence type="predicted"/>
<feature type="signal peptide" evidence="2">
    <location>
        <begin position="1"/>
        <end position="21"/>
    </location>
</feature>